<name>A0AAD7T8R7_9TELE</name>
<comment type="caution">
    <text evidence="1">The sequence shown here is derived from an EMBL/GenBank/DDBJ whole genome shotgun (WGS) entry which is preliminary data.</text>
</comment>
<accession>A0AAD7T8R7</accession>
<dbReference type="EMBL" id="JAINUG010000006">
    <property type="protein sequence ID" value="KAJ8416524.1"/>
    <property type="molecule type" value="Genomic_DNA"/>
</dbReference>
<gene>
    <name evidence="1" type="ORF">AAFF_G00358120</name>
</gene>
<sequence length="105" mass="12161">MLLRDQFFLGFSTGPVHQELQQQVAGEVWLTQGERLDPLHLLPIGCHAMDLLLSHPRDCYRYLLVLTDLFSWYGWAVLVKDQVAQAMVQAIWEAEGRRRAQLLLE</sequence>
<organism evidence="1 2">
    <name type="scientific">Aldrovandia affinis</name>
    <dbReference type="NCBI Taxonomy" id="143900"/>
    <lineage>
        <taxon>Eukaryota</taxon>
        <taxon>Metazoa</taxon>
        <taxon>Chordata</taxon>
        <taxon>Craniata</taxon>
        <taxon>Vertebrata</taxon>
        <taxon>Euteleostomi</taxon>
        <taxon>Actinopterygii</taxon>
        <taxon>Neopterygii</taxon>
        <taxon>Teleostei</taxon>
        <taxon>Notacanthiformes</taxon>
        <taxon>Halosauridae</taxon>
        <taxon>Aldrovandia</taxon>
    </lineage>
</organism>
<evidence type="ECO:0000313" key="2">
    <source>
        <dbReference type="Proteomes" id="UP001221898"/>
    </source>
</evidence>
<keyword evidence="2" id="KW-1185">Reference proteome</keyword>
<proteinExistence type="predicted"/>
<reference evidence="1" key="1">
    <citation type="journal article" date="2023" name="Science">
        <title>Genome structures resolve the early diversification of teleost fishes.</title>
        <authorList>
            <person name="Parey E."/>
            <person name="Louis A."/>
            <person name="Montfort J."/>
            <person name="Bouchez O."/>
            <person name="Roques C."/>
            <person name="Iampietro C."/>
            <person name="Lluch J."/>
            <person name="Castinel A."/>
            <person name="Donnadieu C."/>
            <person name="Desvignes T."/>
            <person name="Floi Bucao C."/>
            <person name="Jouanno E."/>
            <person name="Wen M."/>
            <person name="Mejri S."/>
            <person name="Dirks R."/>
            <person name="Jansen H."/>
            <person name="Henkel C."/>
            <person name="Chen W.J."/>
            <person name="Zahm M."/>
            <person name="Cabau C."/>
            <person name="Klopp C."/>
            <person name="Thompson A.W."/>
            <person name="Robinson-Rechavi M."/>
            <person name="Braasch I."/>
            <person name="Lecointre G."/>
            <person name="Bobe J."/>
            <person name="Postlethwait J.H."/>
            <person name="Berthelot C."/>
            <person name="Roest Crollius H."/>
            <person name="Guiguen Y."/>
        </authorList>
    </citation>
    <scope>NUCLEOTIDE SEQUENCE</scope>
    <source>
        <strain evidence="1">NC1722</strain>
    </source>
</reference>
<protein>
    <recommendedName>
        <fullName evidence="3">Integrase catalytic domain-containing protein</fullName>
    </recommendedName>
</protein>
<dbReference type="AlphaFoldDB" id="A0AAD7T8R7"/>
<evidence type="ECO:0000313" key="1">
    <source>
        <dbReference type="EMBL" id="KAJ8416524.1"/>
    </source>
</evidence>
<dbReference type="Proteomes" id="UP001221898">
    <property type="component" value="Unassembled WGS sequence"/>
</dbReference>
<evidence type="ECO:0008006" key="3">
    <source>
        <dbReference type="Google" id="ProtNLM"/>
    </source>
</evidence>